<comment type="caution">
    <text evidence="2">The sequence shown here is derived from an EMBL/GenBank/DDBJ whole genome shotgun (WGS) entry which is preliminary data.</text>
</comment>
<sequence length="243" mass="26572">MAWKMILAVLGLVLTHAAAVPCPPSDSQKVTVPMSYLDPCDLTDTTCEWRGFANGANTVILNVSLWGAGTEVDPSYVKLIKQIRERTRSGTGTITTILVSPMWCVSSNLMSSLVKYVRGHSKSPSGQHVTIASWLLDGPECYLKTNPSVDSFVFFAGSYADFESYVPAAYMRKYSATRWYHIVGDVAQSQLASALRISKAKGAGRIFITDERVDFAIGHFVLPDGVLEAVDQSRKPRNNSKTA</sequence>
<dbReference type="Proteomes" id="UP001633002">
    <property type="component" value="Unassembled WGS sequence"/>
</dbReference>
<dbReference type="AlphaFoldDB" id="A0ABD3GCP8"/>
<dbReference type="PANTHER" id="PTHR35040:SF9">
    <property type="entry name" value="4-LIKE CELL SURFACE PROTEIN, PUTATIVE (AFU_ORTHOLOGUE AFUA_4G14080)-RELATED"/>
    <property type="match status" value="1"/>
</dbReference>
<feature type="signal peptide" evidence="1">
    <location>
        <begin position="1"/>
        <end position="19"/>
    </location>
</feature>
<gene>
    <name evidence="2" type="ORF">R1sor_026329</name>
</gene>
<reference evidence="2 3" key="1">
    <citation type="submission" date="2024-09" db="EMBL/GenBank/DDBJ databases">
        <title>Chromosome-scale assembly of Riccia sorocarpa.</title>
        <authorList>
            <person name="Paukszto L."/>
        </authorList>
    </citation>
    <scope>NUCLEOTIDE SEQUENCE [LARGE SCALE GENOMIC DNA]</scope>
    <source>
        <strain evidence="2">LP-2024</strain>
        <tissue evidence="2">Aerial parts of the thallus</tissue>
    </source>
</reference>
<keyword evidence="1" id="KW-0732">Signal</keyword>
<accession>A0ABD3GCP8</accession>
<evidence type="ECO:0000313" key="3">
    <source>
        <dbReference type="Proteomes" id="UP001633002"/>
    </source>
</evidence>
<proteinExistence type="predicted"/>
<dbReference type="InterPro" id="IPR021986">
    <property type="entry name" value="Spherulin4"/>
</dbReference>
<protein>
    <submittedName>
        <fullName evidence="2">Uncharacterized protein</fullName>
    </submittedName>
</protein>
<dbReference type="PANTHER" id="PTHR35040">
    <property type="match status" value="1"/>
</dbReference>
<dbReference type="EMBL" id="JBJQOH010000008">
    <property type="protein sequence ID" value="KAL3676381.1"/>
    <property type="molecule type" value="Genomic_DNA"/>
</dbReference>
<organism evidence="2 3">
    <name type="scientific">Riccia sorocarpa</name>
    <dbReference type="NCBI Taxonomy" id="122646"/>
    <lineage>
        <taxon>Eukaryota</taxon>
        <taxon>Viridiplantae</taxon>
        <taxon>Streptophyta</taxon>
        <taxon>Embryophyta</taxon>
        <taxon>Marchantiophyta</taxon>
        <taxon>Marchantiopsida</taxon>
        <taxon>Marchantiidae</taxon>
        <taxon>Marchantiales</taxon>
        <taxon>Ricciaceae</taxon>
        <taxon>Riccia</taxon>
    </lineage>
</organism>
<name>A0ABD3GCP8_9MARC</name>
<feature type="chain" id="PRO_5044892722" evidence="1">
    <location>
        <begin position="20"/>
        <end position="243"/>
    </location>
</feature>
<evidence type="ECO:0000313" key="2">
    <source>
        <dbReference type="EMBL" id="KAL3676381.1"/>
    </source>
</evidence>
<evidence type="ECO:0000256" key="1">
    <source>
        <dbReference type="SAM" id="SignalP"/>
    </source>
</evidence>
<keyword evidence="3" id="KW-1185">Reference proteome</keyword>